<name>A0ABS0LNY7_9LACT</name>
<evidence type="ECO:0000256" key="4">
    <source>
        <dbReference type="ARBA" id="ARBA00023027"/>
    </source>
</evidence>
<dbReference type="NCBIfam" id="TIGR01470">
    <property type="entry name" value="cysG_Nterm"/>
    <property type="match status" value="1"/>
</dbReference>
<protein>
    <recommendedName>
        <fullName evidence="2">precorrin-2 dehydrogenase</fullName>
        <ecNumber evidence="2">1.3.1.76</ecNumber>
    </recommendedName>
</protein>
<evidence type="ECO:0000313" key="7">
    <source>
        <dbReference type="EMBL" id="MBG9985822.1"/>
    </source>
</evidence>
<sequence length="149" mass="17092">MYPVLLNLSNKSVLVVGGGKVASRKIKALLENNAKITVISPELNQAIDRNQIHWIPRKFKLEDGKNFDLIFACTDDPRLNSAIYERAEVGQFVNNASDKEHSDFYNMKVIESNDYLFSVSSLGKDYRNTKKIGNNLKHWLDHHFNQLLK</sequence>
<proteinExistence type="predicted"/>
<dbReference type="EMBL" id="JACBXQ010000001">
    <property type="protein sequence ID" value="MBG9985822.1"/>
    <property type="molecule type" value="Genomic_DNA"/>
</dbReference>
<keyword evidence="5" id="KW-0627">Porphyrin biosynthesis</keyword>
<keyword evidence="8" id="KW-1185">Reference proteome</keyword>
<reference evidence="7 8" key="1">
    <citation type="submission" date="2020-07" db="EMBL/GenBank/DDBJ databases">
        <title>Facklamia lactis sp. nov., isolated from raw milk.</title>
        <authorList>
            <person name="Doll E.V."/>
            <person name="Huptas C."/>
            <person name="Staib L."/>
            <person name="Wenning M."/>
            <person name="Scherer S."/>
        </authorList>
    </citation>
    <scope>NUCLEOTIDE SEQUENCE [LARGE SCALE GENOMIC DNA]</scope>
    <source>
        <strain evidence="7 8">DSM 111018</strain>
    </source>
</reference>
<dbReference type="RefSeq" id="WP_197114478.1">
    <property type="nucleotide sequence ID" value="NZ_JACBXQ010000001.1"/>
</dbReference>
<evidence type="ECO:0000256" key="5">
    <source>
        <dbReference type="ARBA" id="ARBA00023244"/>
    </source>
</evidence>
<dbReference type="InterPro" id="IPR028161">
    <property type="entry name" value="Met8-like"/>
</dbReference>
<dbReference type="InterPro" id="IPR036291">
    <property type="entry name" value="NAD(P)-bd_dom_sf"/>
</dbReference>
<accession>A0ABS0LNY7</accession>
<dbReference type="EC" id="1.3.1.76" evidence="2"/>
<dbReference type="Gene3D" id="3.40.50.720">
    <property type="entry name" value="NAD(P)-binding Rossmann-like Domain"/>
    <property type="match status" value="1"/>
</dbReference>
<dbReference type="InterPro" id="IPR006367">
    <property type="entry name" value="Sirohaem_synthase_N"/>
</dbReference>
<evidence type="ECO:0000256" key="2">
    <source>
        <dbReference type="ARBA" id="ARBA00012400"/>
    </source>
</evidence>
<keyword evidence="3" id="KW-0560">Oxidoreductase</keyword>
<dbReference type="Pfam" id="PF13241">
    <property type="entry name" value="NAD_binding_7"/>
    <property type="match status" value="1"/>
</dbReference>
<comment type="catalytic activity">
    <reaction evidence="6">
        <text>precorrin-2 + NAD(+) = sirohydrochlorin + NADH + 2 H(+)</text>
        <dbReference type="Rhea" id="RHEA:15613"/>
        <dbReference type="ChEBI" id="CHEBI:15378"/>
        <dbReference type="ChEBI" id="CHEBI:57540"/>
        <dbReference type="ChEBI" id="CHEBI:57945"/>
        <dbReference type="ChEBI" id="CHEBI:58351"/>
        <dbReference type="ChEBI" id="CHEBI:58827"/>
        <dbReference type="EC" id="1.3.1.76"/>
    </reaction>
</comment>
<dbReference type="Proteomes" id="UP000721415">
    <property type="component" value="Unassembled WGS sequence"/>
</dbReference>
<organism evidence="7 8">
    <name type="scientific">Facklamia lactis</name>
    <dbReference type="NCBI Taxonomy" id="2749967"/>
    <lineage>
        <taxon>Bacteria</taxon>
        <taxon>Bacillati</taxon>
        <taxon>Bacillota</taxon>
        <taxon>Bacilli</taxon>
        <taxon>Lactobacillales</taxon>
        <taxon>Aerococcaceae</taxon>
        <taxon>Facklamia</taxon>
    </lineage>
</organism>
<gene>
    <name evidence="7" type="ORF">HZY91_02815</name>
</gene>
<comment type="pathway">
    <text evidence="1">Porphyrin-containing compound metabolism; siroheme biosynthesis; sirohydrochlorin from precorrin-2: step 1/1.</text>
</comment>
<evidence type="ECO:0000256" key="3">
    <source>
        <dbReference type="ARBA" id="ARBA00023002"/>
    </source>
</evidence>
<evidence type="ECO:0000256" key="1">
    <source>
        <dbReference type="ARBA" id="ARBA00005010"/>
    </source>
</evidence>
<dbReference type="PANTHER" id="PTHR35330:SF1">
    <property type="entry name" value="SIROHEME BIOSYNTHESIS PROTEIN MET8"/>
    <property type="match status" value="1"/>
</dbReference>
<evidence type="ECO:0000313" key="8">
    <source>
        <dbReference type="Proteomes" id="UP000721415"/>
    </source>
</evidence>
<dbReference type="SUPFAM" id="SSF51735">
    <property type="entry name" value="NAD(P)-binding Rossmann-fold domains"/>
    <property type="match status" value="1"/>
</dbReference>
<evidence type="ECO:0000256" key="6">
    <source>
        <dbReference type="ARBA" id="ARBA00047561"/>
    </source>
</evidence>
<comment type="caution">
    <text evidence="7">The sequence shown here is derived from an EMBL/GenBank/DDBJ whole genome shotgun (WGS) entry which is preliminary data.</text>
</comment>
<keyword evidence="4" id="KW-0520">NAD</keyword>
<dbReference type="PANTHER" id="PTHR35330">
    <property type="entry name" value="SIROHEME BIOSYNTHESIS PROTEIN MET8"/>
    <property type="match status" value="1"/>
</dbReference>